<feature type="binding site" evidence="9">
    <location>
        <position position="44"/>
    </location>
    <ligand>
        <name>substrate</name>
    </ligand>
</feature>
<comment type="subunit">
    <text evidence="9">Homohexamer.</text>
</comment>
<comment type="catalytic activity">
    <reaction evidence="8 9">
        <text>(R)-4'-phosphopantetheine + ATP + H(+) = 3'-dephospho-CoA + diphosphate</text>
        <dbReference type="Rhea" id="RHEA:19801"/>
        <dbReference type="ChEBI" id="CHEBI:15378"/>
        <dbReference type="ChEBI" id="CHEBI:30616"/>
        <dbReference type="ChEBI" id="CHEBI:33019"/>
        <dbReference type="ChEBI" id="CHEBI:57328"/>
        <dbReference type="ChEBI" id="CHEBI:61723"/>
        <dbReference type="EC" id="2.7.7.3"/>
    </reaction>
</comment>
<dbReference type="Gene3D" id="3.40.50.620">
    <property type="entry name" value="HUPs"/>
    <property type="match status" value="1"/>
</dbReference>
<gene>
    <name evidence="9 11" type="primary">coaD</name>
    <name evidence="11" type="ORF">GEAMG1_1315</name>
</gene>
<dbReference type="NCBIfam" id="TIGR00125">
    <property type="entry name" value="cyt_tran_rel"/>
    <property type="match status" value="1"/>
</dbReference>
<dbReference type="GO" id="GO:0004595">
    <property type="term" value="F:pantetheine-phosphate adenylyltransferase activity"/>
    <property type="evidence" value="ECO:0007669"/>
    <property type="project" value="UniProtKB-EC"/>
</dbReference>
<comment type="cofactor">
    <cofactor evidence="9">
        <name>Mg(2+)</name>
        <dbReference type="ChEBI" id="CHEBI:18420"/>
    </cofactor>
</comment>
<dbReference type="CDD" id="cd02163">
    <property type="entry name" value="PPAT"/>
    <property type="match status" value="1"/>
</dbReference>
<feature type="binding site" evidence="9">
    <location>
        <position position="20"/>
    </location>
    <ligand>
        <name>ATP</name>
        <dbReference type="ChEBI" id="CHEBI:30616"/>
    </ligand>
</feature>
<dbReference type="Proteomes" id="UP001295463">
    <property type="component" value="Chromosome"/>
</dbReference>
<dbReference type="EC" id="2.7.7.3" evidence="9"/>
<dbReference type="InterPro" id="IPR004821">
    <property type="entry name" value="Cyt_trans-like"/>
</dbReference>
<keyword evidence="1 9" id="KW-0963">Cytoplasm</keyword>
<keyword evidence="5 9" id="KW-0067">ATP-binding</keyword>
<feature type="binding site" evidence="9">
    <location>
        <position position="101"/>
    </location>
    <ligand>
        <name>ATP</name>
        <dbReference type="ChEBI" id="CHEBI:30616"/>
    </ligand>
</feature>
<evidence type="ECO:0000259" key="10">
    <source>
        <dbReference type="Pfam" id="PF01467"/>
    </source>
</evidence>
<comment type="function">
    <text evidence="9">Reversibly transfers an adenylyl group from ATP to 4'-phosphopantetheine, yielding dephospho-CoA (dPCoA) and pyrophosphate.</text>
</comment>
<dbReference type="InterPro" id="IPR001980">
    <property type="entry name" value="PPAT"/>
</dbReference>
<feature type="domain" description="Cytidyltransferase-like" evidence="10">
    <location>
        <begin position="8"/>
        <end position="136"/>
    </location>
</feature>
<dbReference type="NCBIfam" id="TIGR01510">
    <property type="entry name" value="coaD_prev_kdtB"/>
    <property type="match status" value="1"/>
</dbReference>
<evidence type="ECO:0000313" key="11">
    <source>
        <dbReference type="EMBL" id="CAH2031145.1"/>
    </source>
</evidence>
<evidence type="ECO:0000256" key="4">
    <source>
        <dbReference type="ARBA" id="ARBA00022741"/>
    </source>
</evidence>
<keyword evidence="2 9" id="KW-0808">Transferase</keyword>
<evidence type="ECO:0000256" key="1">
    <source>
        <dbReference type="ARBA" id="ARBA00022490"/>
    </source>
</evidence>
<protein>
    <recommendedName>
        <fullName evidence="9">Phosphopantetheine adenylyltransferase</fullName>
        <ecNumber evidence="9">2.7.7.3</ecNumber>
    </recommendedName>
    <alternativeName>
        <fullName evidence="9">Dephospho-CoA pyrophosphorylase</fullName>
    </alternativeName>
    <alternativeName>
        <fullName evidence="9">Pantetheine-phosphate adenylyltransferase</fullName>
        <shortName evidence="9">PPAT</shortName>
    </alternativeName>
</protein>
<evidence type="ECO:0000256" key="7">
    <source>
        <dbReference type="ARBA" id="ARBA00022993"/>
    </source>
</evidence>
<evidence type="ECO:0000256" key="5">
    <source>
        <dbReference type="ARBA" id="ARBA00022840"/>
    </source>
</evidence>
<evidence type="ECO:0000256" key="2">
    <source>
        <dbReference type="ARBA" id="ARBA00022679"/>
    </source>
</evidence>
<feature type="binding site" evidence="9">
    <location>
        <begin position="12"/>
        <end position="13"/>
    </location>
    <ligand>
        <name>ATP</name>
        <dbReference type="ChEBI" id="CHEBI:30616"/>
    </ligand>
</feature>
<reference evidence="11 12" key="1">
    <citation type="submission" date="2022-03" db="EMBL/GenBank/DDBJ databases">
        <authorList>
            <person name="Koch H."/>
        </authorList>
    </citation>
    <scope>NUCLEOTIDE SEQUENCE [LARGE SCALE GENOMIC DNA]</scope>
    <source>
        <strain evidence="11 12">G1</strain>
    </source>
</reference>
<evidence type="ECO:0000256" key="3">
    <source>
        <dbReference type="ARBA" id="ARBA00022695"/>
    </source>
</evidence>
<evidence type="ECO:0000313" key="12">
    <source>
        <dbReference type="Proteomes" id="UP001295463"/>
    </source>
</evidence>
<feature type="binding site" evidence="9">
    <location>
        <begin position="126"/>
        <end position="132"/>
    </location>
    <ligand>
        <name>ATP</name>
        <dbReference type="ChEBI" id="CHEBI:30616"/>
    </ligand>
</feature>
<feature type="binding site" evidence="9">
    <location>
        <position position="76"/>
    </location>
    <ligand>
        <name>substrate</name>
    </ligand>
</feature>
<dbReference type="RefSeq" id="WP_305731984.1">
    <property type="nucleotide sequence ID" value="NZ_OW150024.1"/>
</dbReference>
<dbReference type="Pfam" id="PF01467">
    <property type="entry name" value="CTP_transf_like"/>
    <property type="match status" value="1"/>
</dbReference>
<evidence type="ECO:0000256" key="8">
    <source>
        <dbReference type="ARBA" id="ARBA00029346"/>
    </source>
</evidence>
<dbReference type="SUPFAM" id="SSF52374">
    <property type="entry name" value="Nucleotidylyl transferase"/>
    <property type="match status" value="1"/>
</dbReference>
<name>A0ABM9D998_9BACT</name>
<organism evidence="11 12">
    <name type="scientific">Trichlorobacter ammonificans</name>
    <dbReference type="NCBI Taxonomy" id="2916410"/>
    <lineage>
        <taxon>Bacteria</taxon>
        <taxon>Pseudomonadati</taxon>
        <taxon>Thermodesulfobacteriota</taxon>
        <taxon>Desulfuromonadia</taxon>
        <taxon>Geobacterales</taxon>
        <taxon>Geobacteraceae</taxon>
        <taxon>Trichlorobacter</taxon>
    </lineage>
</organism>
<keyword evidence="12" id="KW-1185">Reference proteome</keyword>
<comment type="subcellular location">
    <subcellularLocation>
        <location evidence="9">Cytoplasm</location>
    </subcellularLocation>
</comment>
<evidence type="ECO:0000256" key="6">
    <source>
        <dbReference type="ARBA" id="ARBA00022842"/>
    </source>
</evidence>
<feature type="site" description="Transition state stabilizer" evidence="9">
    <location>
        <position position="20"/>
    </location>
</feature>
<keyword evidence="7 9" id="KW-0173">Coenzyme A biosynthesis</keyword>
<dbReference type="EMBL" id="OW150024">
    <property type="protein sequence ID" value="CAH2031145.1"/>
    <property type="molecule type" value="Genomic_DNA"/>
</dbReference>
<comment type="pathway">
    <text evidence="9">Cofactor biosynthesis; coenzyme A biosynthesis; CoA from (R)-pantothenate: step 4/5.</text>
</comment>
<keyword evidence="6 9" id="KW-0460">Magnesium</keyword>
<dbReference type="PANTHER" id="PTHR21342:SF1">
    <property type="entry name" value="PHOSPHOPANTETHEINE ADENYLYLTRANSFERASE"/>
    <property type="match status" value="1"/>
</dbReference>
<comment type="similarity">
    <text evidence="9">Belongs to the bacterial CoaD family.</text>
</comment>
<feature type="binding site" evidence="9">
    <location>
        <position position="90"/>
    </location>
    <ligand>
        <name>substrate</name>
    </ligand>
</feature>
<evidence type="ECO:0000256" key="9">
    <source>
        <dbReference type="HAMAP-Rule" id="MF_00151"/>
    </source>
</evidence>
<dbReference type="PRINTS" id="PR01020">
    <property type="entry name" value="LPSBIOSNTHSS"/>
</dbReference>
<feature type="binding site" evidence="9">
    <location>
        <position position="12"/>
    </location>
    <ligand>
        <name>substrate</name>
    </ligand>
</feature>
<feature type="binding site" evidence="9">
    <location>
        <begin position="91"/>
        <end position="93"/>
    </location>
    <ligand>
        <name>ATP</name>
        <dbReference type="ChEBI" id="CHEBI:30616"/>
    </ligand>
</feature>
<sequence length="171" mass="18977">MPHSRIAIYPGSFDPITYGHLDIIKRSLRIFEHVIVAVARNSQKNALFGIDERIALIRSVLKDEQRVSVDTFSGLLIDYVASKNAHVVVRGLRAISDFEYEFQIAQMNNSISHDVETLFMMTSVQYGYLSSSIVREVCSLGGNVDSFVPAEVKAAMQKKYGLTGSQSADSV</sequence>
<dbReference type="HAMAP" id="MF_00151">
    <property type="entry name" value="PPAT_bact"/>
    <property type="match status" value="1"/>
</dbReference>
<keyword evidence="3 9" id="KW-0548">Nucleotidyltransferase</keyword>
<accession>A0ABM9D998</accession>
<proteinExistence type="inferred from homology"/>
<keyword evidence="4 9" id="KW-0547">Nucleotide-binding</keyword>
<dbReference type="InterPro" id="IPR014729">
    <property type="entry name" value="Rossmann-like_a/b/a_fold"/>
</dbReference>
<dbReference type="PANTHER" id="PTHR21342">
    <property type="entry name" value="PHOSPHOPANTETHEINE ADENYLYLTRANSFERASE"/>
    <property type="match status" value="1"/>
</dbReference>